<sequence length="481" mass="50951">EAIIVDRVGRVWGAGEETPYLELGAAPATPPARSELFGGALIVADVTGLVHAVRIGDWIEPEGWPHRCDTALVSHPVAARADIGNIIIFSDLNGCINLISEDGAKVPGFTPAPLAPEESYIGNLVLAEGADGTRLFAASAGPGGPALLHGWDFVAGEGDSLHLAGIDGYPRSIPLGPRDLSGDLVLLGGEIDQGEPGVEVCVFAMETGRVILAGSERVLFDRKREERITALPALLDLDGDARLDILYCDEHSIYAVAPSGANLSGWPRNINEITPLTWEAMPAGSVTGLVSAEGGCVLAGSRHGLLFAFDQRGMPREGYPKKMSRDFGRGIDIVSHDLGIVSYLDGPNVRWRSVPLIGGGTGWTTLFGDYARSAFAGPSEGWSTTADDWLSVPRDLVVYPNPSRGERIGFHFTAPEEGSARVEVMTLTGELVLSEEKLLSGGQDEIIVSMTGAASGIYLCRFVVTSGGRSVEAYRKLAIVR</sequence>
<dbReference type="InterPro" id="IPR026444">
    <property type="entry name" value="Secre_tail"/>
</dbReference>
<proteinExistence type="predicted"/>
<protein>
    <submittedName>
        <fullName evidence="1">T9SS type A sorting domain-containing protein</fullName>
    </submittedName>
</protein>
<evidence type="ECO:0000313" key="1">
    <source>
        <dbReference type="EMBL" id="HER44537.1"/>
    </source>
</evidence>
<organism evidence="1">
    <name type="scientific">Eiseniibacteriota bacterium</name>
    <dbReference type="NCBI Taxonomy" id="2212470"/>
    <lineage>
        <taxon>Bacteria</taxon>
        <taxon>Candidatus Eiseniibacteriota</taxon>
    </lineage>
</organism>
<gene>
    <name evidence="1" type="ORF">ENO08_08780</name>
</gene>
<dbReference type="InterPro" id="IPR011047">
    <property type="entry name" value="Quinoprotein_ADH-like_sf"/>
</dbReference>
<dbReference type="NCBIfam" id="TIGR04183">
    <property type="entry name" value="Por_Secre_tail"/>
    <property type="match status" value="1"/>
</dbReference>
<reference evidence="1" key="1">
    <citation type="journal article" date="2020" name="mSystems">
        <title>Genome- and Community-Level Interaction Insights into Carbon Utilization and Element Cycling Functions of Hydrothermarchaeota in Hydrothermal Sediment.</title>
        <authorList>
            <person name="Zhou Z."/>
            <person name="Liu Y."/>
            <person name="Xu W."/>
            <person name="Pan J."/>
            <person name="Luo Z.H."/>
            <person name="Li M."/>
        </authorList>
    </citation>
    <scope>NUCLEOTIDE SEQUENCE [LARGE SCALE GENOMIC DNA]</scope>
    <source>
        <strain evidence="1">SpSt-1233</strain>
    </source>
</reference>
<dbReference type="EMBL" id="DSEC01000629">
    <property type="protein sequence ID" value="HER44537.1"/>
    <property type="molecule type" value="Genomic_DNA"/>
</dbReference>
<dbReference type="AlphaFoldDB" id="A0A7V2F484"/>
<accession>A0A7V2F484</accession>
<dbReference type="Proteomes" id="UP000886069">
    <property type="component" value="Unassembled WGS sequence"/>
</dbReference>
<comment type="caution">
    <text evidence="1">The sequence shown here is derived from an EMBL/GenBank/DDBJ whole genome shotgun (WGS) entry which is preliminary data.</text>
</comment>
<name>A0A7V2F484_UNCEI</name>
<feature type="non-terminal residue" evidence="1">
    <location>
        <position position="1"/>
    </location>
</feature>
<dbReference type="SUPFAM" id="SSF50998">
    <property type="entry name" value="Quinoprotein alcohol dehydrogenase-like"/>
    <property type="match status" value="1"/>
</dbReference>